<keyword evidence="7" id="KW-1185">Reference proteome</keyword>
<evidence type="ECO:0000256" key="3">
    <source>
        <dbReference type="ARBA" id="ARBA00023306"/>
    </source>
</evidence>
<dbReference type="GO" id="GO:0005912">
    <property type="term" value="C:adherens junction"/>
    <property type="evidence" value="ECO:0007669"/>
    <property type="project" value="TreeGrafter"/>
</dbReference>
<dbReference type="Proteomes" id="UP000677054">
    <property type="component" value="Unassembled WGS sequence"/>
</dbReference>
<dbReference type="OrthoDB" id="6264899at2759"/>
<dbReference type="GO" id="GO:0051301">
    <property type="term" value="P:cell division"/>
    <property type="evidence" value="ECO:0007669"/>
    <property type="project" value="UniProtKB-KW"/>
</dbReference>
<dbReference type="Pfam" id="PF12053">
    <property type="entry name" value="Par3_HAL_N_term"/>
    <property type="match status" value="1"/>
</dbReference>
<dbReference type="InterPro" id="IPR021922">
    <property type="entry name" value="Par3/HAL_N"/>
</dbReference>
<feature type="compositionally biased region" description="Pro residues" evidence="4">
    <location>
        <begin position="419"/>
        <end position="431"/>
    </location>
</feature>
<evidence type="ECO:0000256" key="4">
    <source>
        <dbReference type="SAM" id="MobiDB-lite"/>
    </source>
</evidence>
<dbReference type="Gene3D" id="3.10.20.90">
    <property type="entry name" value="Phosphatidylinositol 3-kinase Catalytic Subunit, Chain A, domain 1"/>
    <property type="match status" value="1"/>
</dbReference>
<sequence>MTDLVDRTSGTDERRKKMKNTYTMDSEARSWNHEFAPAIAIGRIGTDTLVPIRLPRWQGRSIMRRFCGYGWRTMHGRGRRWDGISADDAPISDEGPPTLMRFHHGGGGGVMLMELVEKGRATVVGETLGRLMGRSQTYHVQRLHRTLGARAKDKPLDSWVLVHSLHSEGAGGILDPDDRLRDVTDDREEIRAVFDEEGGDGGGAPSLHAAGDGTSASTSPEIFQGVEHRFQPFDRKDIEITGGSPTKEGVHLQVRRGSEPALDLLSPPEPCPAPARRDEPGHAKRWSAAPVIDDDDGESPSGHVSGGSTLDVRDGRELGGIFLVGVTVAILAPPPTAETIIVARIDFTDGDGTGIEKCSNECSQRSCPSTRAPTGDASANLLFTFNSISGVLIASRNTSCALDPPSDRERPPTTSRNPPTHPHTPPPTSES</sequence>
<evidence type="ECO:0000313" key="6">
    <source>
        <dbReference type="EMBL" id="CAD7243621.1"/>
    </source>
</evidence>
<dbReference type="GO" id="GO:0005938">
    <property type="term" value="C:cell cortex"/>
    <property type="evidence" value="ECO:0007669"/>
    <property type="project" value="TreeGrafter"/>
</dbReference>
<dbReference type="GO" id="GO:0035091">
    <property type="term" value="F:phosphatidylinositol binding"/>
    <property type="evidence" value="ECO:0007669"/>
    <property type="project" value="TreeGrafter"/>
</dbReference>
<feature type="region of interest" description="Disordered" evidence="4">
    <location>
        <begin position="399"/>
        <end position="431"/>
    </location>
</feature>
<dbReference type="GO" id="GO:0008104">
    <property type="term" value="P:intracellular protein localization"/>
    <property type="evidence" value="ECO:0007669"/>
    <property type="project" value="TreeGrafter"/>
</dbReference>
<evidence type="ECO:0000256" key="1">
    <source>
        <dbReference type="ARBA" id="ARBA00022618"/>
    </source>
</evidence>
<reference evidence="6" key="1">
    <citation type="submission" date="2020-11" db="EMBL/GenBank/DDBJ databases">
        <authorList>
            <person name="Tran Van P."/>
        </authorList>
    </citation>
    <scope>NUCLEOTIDE SEQUENCE</scope>
</reference>
<evidence type="ECO:0000256" key="2">
    <source>
        <dbReference type="ARBA" id="ARBA00022737"/>
    </source>
</evidence>
<organism evidence="6">
    <name type="scientific">Darwinula stevensoni</name>
    <dbReference type="NCBI Taxonomy" id="69355"/>
    <lineage>
        <taxon>Eukaryota</taxon>
        <taxon>Metazoa</taxon>
        <taxon>Ecdysozoa</taxon>
        <taxon>Arthropoda</taxon>
        <taxon>Crustacea</taxon>
        <taxon>Oligostraca</taxon>
        <taxon>Ostracoda</taxon>
        <taxon>Podocopa</taxon>
        <taxon>Podocopida</taxon>
        <taxon>Darwinulocopina</taxon>
        <taxon>Darwinuloidea</taxon>
        <taxon>Darwinulidae</taxon>
        <taxon>Darwinula</taxon>
    </lineage>
</organism>
<dbReference type="EMBL" id="LR899984">
    <property type="protein sequence ID" value="CAD7243621.1"/>
    <property type="molecule type" value="Genomic_DNA"/>
</dbReference>
<dbReference type="GO" id="GO:0016324">
    <property type="term" value="C:apical plasma membrane"/>
    <property type="evidence" value="ECO:0007669"/>
    <property type="project" value="TreeGrafter"/>
</dbReference>
<feature type="compositionally biased region" description="Basic and acidic residues" evidence="4">
    <location>
        <begin position="1"/>
        <end position="15"/>
    </location>
</feature>
<dbReference type="GO" id="GO:0051660">
    <property type="term" value="P:establishment of centrosome localization"/>
    <property type="evidence" value="ECO:0007669"/>
    <property type="project" value="TreeGrafter"/>
</dbReference>
<dbReference type="GO" id="GO:0000226">
    <property type="term" value="P:microtubule cytoskeleton organization"/>
    <property type="evidence" value="ECO:0007669"/>
    <property type="project" value="TreeGrafter"/>
</dbReference>
<evidence type="ECO:0000259" key="5">
    <source>
        <dbReference type="Pfam" id="PF12053"/>
    </source>
</evidence>
<name>A0A7R8XC69_9CRUS</name>
<keyword evidence="3" id="KW-0131">Cell cycle</keyword>
<protein>
    <recommendedName>
        <fullName evidence="5">Par3/HAL N-terminal domain-containing protein</fullName>
    </recommendedName>
</protein>
<accession>A0A7R8XC69</accession>
<dbReference type="GO" id="GO:0007155">
    <property type="term" value="P:cell adhesion"/>
    <property type="evidence" value="ECO:0007669"/>
    <property type="project" value="TreeGrafter"/>
</dbReference>
<evidence type="ECO:0000313" key="7">
    <source>
        <dbReference type="Proteomes" id="UP000677054"/>
    </source>
</evidence>
<dbReference type="AlphaFoldDB" id="A0A7R8XC69"/>
<keyword evidence="2" id="KW-0677">Repeat</keyword>
<dbReference type="GO" id="GO:0045197">
    <property type="term" value="P:establishment or maintenance of epithelial cell apical/basal polarity"/>
    <property type="evidence" value="ECO:0007669"/>
    <property type="project" value="TreeGrafter"/>
</dbReference>
<feature type="region of interest" description="Disordered" evidence="4">
    <location>
        <begin position="258"/>
        <end position="311"/>
    </location>
</feature>
<feature type="domain" description="Par3/HAL N-terminal" evidence="5">
    <location>
        <begin position="150"/>
        <end position="197"/>
    </location>
</feature>
<dbReference type="GO" id="GO:0043296">
    <property type="term" value="C:apical junction complex"/>
    <property type="evidence" value="ECO:0007669"/>
    <property type="project" value="TreeGrafter"/>
</dbReference>
<gene>
    <name evidence="6" type="ORF">DSTB1V02_LOCUS3537</name>
</gene>
<feature type="region of interest" description="Disordered" evidence="4">
    <location>
        <begin position="1"/>
        <end position="20"/>
    </location>
</feature>
<feature type="region of interest" description="Disordered" evidence="4">
    <location>
        <begin position="194"/>
        <end position="219"/>
    </location>
</feature>
<dbReference type="GO" id="GO:0030010">
    <property type="term" value="P:establishment of cell polarity"/>
    <property type="evidence" value="ECO:0007669"/>
    <property type="project" value="TreeGrafter"/>
</dbReference>
<dbReference type="EMBL" id="CAJPEV010000467">
    <property type="protein sequence ID" value="CAG0885577.1"/>
    <property type="molecule type" value="Genomic_DNA"/>
</dbReference>
<keyword evidence="1" id="KW-0132">Cell division</keyword>
<dbReference type="InterPro" id="IPR052213">
    <property type="entry name" value="PAR3"/>
</dbReference>
<dbReference type="PANTHER" id="PTHR16484">
    <property type="entry name" value="PARTITIONING DEFECTIVE 3 RELATED"/>
    <property type="match status" value="1"/>
</dbReference>
<proteinExistence type="predicted"/>
<dbReference type="PANTHER" id="PTHR16484:SF17">
    <property type="entry name" value="BAZOOKA, ISOFORM B"/>
    <property type="match status" value="1"/>
</dbReference>